<dbReference type="EMBL" id="CP108133">
    <property type="protein sequence ID" value="WTP50134.1"/>
    <property type="molecule type" value="Genomic_DNA"/>
</dbReference>
<dbReference type="RefSeq" id="WP_189774992.1">
    <property type="nucleotide sequence ID" value="NZ_BMVY01000014.1"/>
</dbReference>
<evidence type="ECO:0000256" key="1">
    <source>
        <dbReference type="SAM" id="Phobius"/>
    </source>
</evidence>
<sequence length="141" mass="15245">MTVERVGGVFVASITGILCLLFASMTLIRCLLRRRGVSTTAELVRFRTKVAEDGELLYFPVVTFTLPNGEKVRAEGEGMSHPPRGTGEGDHTEVVYDPVAPTSMTLPSLQPGRLKTGEILAHGSASLAFAFLTYQILADTF</sequence>
<keyword evidence="1" id="KW-0812">Transmembrane</keyword>
<keyword evidence="3" id="KW-1185">Reference proteome</keyword>
<gene>
    <name evidence="2" type="ORF">OG288_18570</name>
</gene>
<feature type="transmembrane region" description="Helical" evidence="1">
    <location>
        <begin position="119"/>
        <end position="137"/>
    </location>
</feature>
<organism evidence="2 3">
    <name type="scientific">Streptomyces tauricus</name>
    <dbReference type="NCBI Taxonomy" id="68274"/>
    <lineage>
        <taxon>Bacteria</taxon>
        <taxon>Bacillati</taxon>
        <taxon>Actinomycetota</taxon>
        <taxon>Actinomycetes</taxon>
        <taxon>Kitasatosporales</taxon>
        <taxon>Streptomycetaceae</taxon>
        <taxon>Streptomyces</taxon>
        <taxon>Streptomyces aurantiacus group</taxon>
    </lineage>
</organism>
<keyword evidence="1" id="KW-0472">Membrane</keyword>
<accession>A0ABZ1JET9</accession>
<feature type="transmembrane region" description="Helical" evidence="1">
    <location>
        <begin position="6"/>
        <end position="28"/>
    </location>
</feature>
<protein>
    <submittedName>
        <fullName evidence="2">DUF3592 domain-containing protein</fullName>
    </submittedName>
</protein>
<evidence type="ECO:0000313" key="2">
    <source>
        <dbReference type="EMBL" id="WTP50134.1"/>
    </source>
</evidence>
<evidence type="ECO:0000313" key="3">
    <source>
        <dbReference type="Proteomes" id="UP001432166"/>
    </source>
</evidence>
<proteinExistence type="predicted"/>
<name>A0ABZ1JET9_9ACTN</name>
<dbReference type="Proteomes" id="UP001432166">
    <property type="component" value="Chromosome"/>
</dbReference>
<reference evidence="2" key="1">
    <citation type="submission" date="2022-10" db="EMBL/GenBank/DDBJ databases">
        <title>The complete genomes of actinobacterial strains from the NBC collection.</title>
        <authorList>
            <person name="Joergensen T.S."/>
            <person name="Alvarez Arevalo M."/>
            <person name="Sterndorff E.B."/>
            <person name="Faurdal D."/>
            <person name="Vuksanovic O."/>
            <person name="Mourched A.-S."/>
            <person name="Charusanti P."/>
            <person name="Shaw S."/>
            <person name="Blin K."/>
            <person name="Weber T."/>
        </authorList>
    </citation>
    <scope>NUCLEOTIDE SEQUENCE</scope>
    <source>
        <strain evidence="2">NBC_00189</strain>
    </source>
</reference>
<keyword evidence="1" id="KW-1133">Transmembrane helix</keyword>